<reference evidence="5" key="2">
    <citation type="submission" date="2012-11" db="EMBL/GenBank/DDBJ databases">
        <authorList>
            <person name="Kuo A."/>
            <person name="Curtis B.A."/>
            <person name="Tanifuji G."/>
            <person name="Burki F."/>
            <person name="Gruber A."/>
            <person name="Irimia M."/>
            <person name="Maruyama S."/>
            <person name="Arias M.C."/>
            <person name="Ball S.G."/>
            <person name="Gile G.H."/>
            <person name="Hirakawa Y."/>
            <person name="Hopkins J.F."/>
            <person name="Rensing S.A."/>
            <person name="Schmutz J."/>
            <person name="Symeonidi A."/>
            <person name="Elias M."/>
            <person name="Eveleigh R.J."/>
            <person name="Herman E.K."/>
            <person name="Klute M.J."/>
            <person name="Nakayama T."/>
            <person name="Obornik M."/>
            <person name="Reyes-Prieto A."/>
            <person name="Armbrust E.V."/>
            <person name="Aves S.J."/>
            <person name="Beiko R.G."/>
            <person name="Coutinho P."/>
            <person name="Dacks J.B."/>
            <person name="Durnford D.G."/>
            <person name="Fast N.M."/>
            <person name="Green B.R."/>
            <person name="Grisdale C."/>
            <person name="Hempe F."/>
            <person name="Henrissat B."/>
            <person name="Hoppner M.P."/>
            <person name="Ishida K.-I."/>
            <person name="Kim E."/>
            <person name="Koreny L."/>
            <person name="Kroth P.G."/>
            <person name="Liu Y."/>
            <person name="Malik S.-B."/>
            <person name="Maier U.G."/>
            <person name="McRose D."/>
            <person name="Mock T."/>
            <person name="Neilson J.A."/>
            <person name="Onodera N.T."/>
            <person name="Poole A.M."/>
            <person name="Pritham E.J."/>
            <person name="Richards T.A."/>
            <person name="Rocap G."/>
            <person name="Roy S.W."/>
            <person name="Sarai C."/>
            <person name="Schaack S."/>
            <person name="Shirato S."/>
            <person name="Slamovits C.H."/>
            <person name="Spencer D.F."/>
            <person name="Suzuki S."/>
            <person name="Worden A.Z."/>
            <person name="Zauner S."/>
            <person name="Barry K."/>
            <person name="Bell C."/>
            <person name="Bharti A.K."/>
            <person name="Crow J.A."/>
            <person name="Grimwood J."/>
            <person name="Kramer R."/>
            <person name="Lindquist E."/>
            <person name="Lucas S."/>
            <person name="Salamov A."/>
            <person name="McFadden G.I."/>
            <person name="Lane C.E."/>
            <person name="Keeling P.J."/>
            <person name="Gray M.W."/>
            <person name="Grigoriev I.V."/>
            <person name="Archibald J.M."/>
        </authorList>
    </citation>
    <scope>NUCLEOTIDE SEQUENCE</scope>
    <source>
        <strain evidence="5">CCMP2712</strain>
    </source>
</reference>
<dbReference type="RefSeq" id="XP_005831804.1">
    <property type="nucleotide sequence ID" value="XM_005831747.1"/>
</dbReference>
<dbReference type="Proteomes" id="UP000011087">
    <property type="component" value="Unassembled WGS sequence"/>
</dbReference>
<dbReference type="HOGENOM" id="CLU_549155_0_0_1"/>
<reference evidence="3 5" key="1">
    <citation type="journal article" date="2012" name="Nature">
        <title>Algal genomes reveal evolutionary mosaicism and the fate of nucleomorphs.</title>
        <authorList>
            <consortium name="DOE Joint Genome Institute"/>
            <person name="Curtis B.A."/>
            <person name="Tanifuji G."/>
            <person name="Burki F."/>
            <person name="Gruber A."/>
            <person name="Irimia M."/>
            <person name="Maruyama S."/>
            <person name="Arias M.C."/>
            <person name="Ball S.G."/>
            <person name="Gile G.H."/>
            <person name="Hirakawa Y."/>
            <person name="Hopkins J.F."/>
            <person name="Kuo A."/>
            <person name="Rensing S.A."/>
            <person name="Schmutz J."/>
            <person name="Symeonidi A."/>
            <person name="Elias M."/>
            <person name="Eveleigh R.J."/>
            <person name="Herman E.K."/>
            <person name="Klute M.J."/>
            <person name="Nakayama T."/>
            <person name="Obornik M."/>
            <person name="Reyes-Prieto A."/>
            <person name="Armbrust E.V."/>
            <person name="Aves S.J."/>
            <person name="Beiko R.G."/>
            <person name="Coutinho P."/>
            <person name="Dacks J.B."/>
            <person name="Durnford D.G."/>
            <person name="Fast N.M."/>
            <person name="Green B.R."/>
            <person name="Grisdale C.J."/>
            <person name="Hempel F."/>
            <person name="Henrissat B."/>
            <person name="Hoppner M.P."/>
            <person name="Ishida K."/>
            <person name="Kim E."/>
            <person name="Koreny L."/>
            <person name="Kroth P.G."/>
            <person name="Liu Y."/>
            <person name="Malik S.B."/>
            <person name="Maier U.G."/>
            <person name="McRose D."/>
            <person name="Mock T."/>
            <person name="Neilson J.A."/>
            <person name="Onodera N.T."/>
            <person name="Poole A.M."/>
            <person name="Pritham E.J."/>
            <person name="Richards T.A."/>
            <person name="Rocap G."/>
            <person name="Roy S.W."/>
            <person name="Sarai C."/>
            <person name="Schaack S."/>
            <person name="Shirato S."/>
            <person name="Slamovits C.H."/>
            <person name="Spencer D.F."/>
            <person name="Suzuki S."/>
            <person name="Worden A.Z."/>
            <person name="Zauner S."/>
            <person name="Barry K."/>
            <person name="Bell C."/>
            <person name="Bharti A.K."/>
            <person name="Crow J.A."/>
            <person name="Grimwood J."/>
            <person name="Kramer R."/>
            <person name="Lindquist E."/>
            <person name="Lucas S."/>
            <person name="Salamov A."/>
            <person name="McFadden G.I."/>
            <person name="Lane C.E."/>
            <person name="Keeling P.J."/>
            <person name="Gray M.W."/>
            <person name="Grigoriev I.V."/>
            <person name="Archibald J.M."/>
        </authorList>
    </citation>
    <scope>NUCLEOTIDE SEQUENCE</scope>
    <source>
        <strain evidence="3 5">CCMP2712</strain>
    </source>
</reference>
<keyword evidence="5" id="KW-1185">Reference proteome</keyword>
<keyword evidence="1" id="KW-0106">Calcium</keyword>
<evidence type="ECO:0000313" key="5">
    <source>
        <dbReference type="Proteomes" id="UP000011087"/>
    </source>
</evidence>
<feature type="region of interest" description="Disordered" evidence="2">
    <location>
        <begin position="230"/>
        <end position="362"/>
    </location>
</feature>
<dbReference type="InterPro" id="IPR018247">
    <property type="entry name" value="EF_Hand_1_Ca_BS"/>
</dbReference>
<reference evidence="4" key="3">
    <citation type="submission" date="2015-06" db="UniProtKB">
        <authorList>
            <consortium name="EnsemblProtists"/>
        </authorList>
    </citation>
    <scope>IDENTIFICATION</scope>
</reference>
<dbReference type="Gene3D" id="1.10.238.10">
    <property type="entry name" value="EF-hand"/>
    <property type="match status" value="1"/>
</dbReference>
<dbReference type="KEGG" id="gtt:GUITHDRAFT_139449"/>
<evidence type="ECO:0000256" key="1">
    <source>
        <dbReference type="ARBA" id="ARBA00022837"/>
    </source>
</evidence>
<dbReference type="EMBL" id="JH993002">
    <property type="protein sequence ID" value="EKX44824.1"/>
    <property type="molecule type" value="Genomic_DNA"/>
</dbReference>
<evidence type="ECO:0008006" key="6">
    <source>
        <dbReference type="Google" id="ProtNLM"/>
    </source>
</evidence>
<proteinExistence type="predicted"/>
<evidence type="ECO:0000313" key="3">
    <source>
        <dbReference type="EMBL" id="EKX44824.1"/>
    </source>
</evidence>
<dbReference type="InterPro" id="IPR011992">
    <property type="entry name" value="EF-hand-dom_pair"/>
</dbReference>
<evidence type="ECO:0000256" key="2">
    <source>
        <dbReference type="SAM" id="MobiDB-lite"/>
    </source>
</evidence>
<dbReference type="PaxDb" id="55529-EKX44824"/>
<dbReference type="GeneID" id="17301518"/>
<dbReference type="PROSITE" id="PS00018">
    <property type="entry name" value="EF_HAND_1"/>
    <property type="match status" value="1"/>
</dbReference>
<dbReference type="EnsemblProtists" id="EKX44824">
    <property type="protein sequence ID" value="EKX44824"/>
    <property type="gene ID" value="GUITHDRAFT_139449"/>
</dbReference>
<feature type="compositionally biased region" description="Polar residues" evidence="2">
    <location>
        <begin position="315"/>
        <end position="330"/>
    </location>
</feature>
<accession>L1J9Q6</accession>
<dbReference type="SUPFAM" id="SSF47473">
    <property type="entry name" value="EF-hand"/>
    <property type="match status" value="1"/>
</dbReference>
<name>L1J9Q6_GUITC</name>
<dbReference type="AlphaFoldDB" id="L1J9Q6"/>
<sequence length="497" mass="55188">MLIVNVMGLVQQFRTRGPLDPLVKEGQSTSSCPPADAIKQKMDLDESGAVNLEELNIGLKKLKLKLTQEEFDSVTDSRKLLNSQGELGPEEFETVMLTQMSNYVHRKIAMAIKNEAQEFNYDVLFAIKSLLLSVDKIHNPIFKSRKHQHRKSKRESLLQLEEDGGDTEQTKGRLSASVERIETFIDNLETKSPSVDPHQPLILRLAEAVEQLQTSMHGQSEMLRTMQKQMMAMATKKGDQQIIPRPRSRDQPANPSTKPSEPPTSPTNKSRAPLTISTTNLRDQLPLLKIRDQPASPTIKSRDPPTSPSAKPRDQPTSSTTDLRHQTTTLKMRHQPASPTGNVRDQPASSTGMTGDESTKQARELSASDCIVVGKYISKVGLRSPQELYGRLVQRRRLRSISVSLPSEGGERVEDSRASRLRSSDMFSEPSSSIMQARAEGVPVLLYDSSHVYLRVLEEGRGVACFSAALAGDPFGSTCPEQIDKAIEKLSKEEGWP</sequence>
<protein>
    <recommendedName>
        <fullName evidence="6">EF-hand domain-containing protein</fullName>
    </recommendedName>
</protein>
<feature type="region of interest" description="Disordered" evidence="2">
    <location>
        <begin position="145"/>
        <end position="174"/>
    </location>
</feature>
<feature type="compositionally biased region" description="Polar residues" evidence="2">
    <location>
        <begin position="337"/>
        <end position="353"/>
    </location>
</feature>
<gene>
    <name evidence="3" type="ORF">GUITHDRAFT_139449</name>
</gene>
<organism evidence="3">
    <name type="scientific">Guillardia theta (strain CCMP2712)</name>
    <name type="common">Cryptophyte</name>
    <dbReference type="NCBI Taxonomy" id="905079"/>
    <lineage>
        <taxon>Eukaryota</taxon>
        <taxon>Cryptophyceae</taxon>
        <taxon>Pyrenomonadales</taxon>
        <taxon>Geminigeraceae</taxon>
        <taxon>Guillardia</taxon>
    </lineage>
</organism>
<evidence type="ECO:0000313" key="4">
    <source>
        <dbReference type="EnsemblProtists" id="EKX44824"/>
    </source>
</evidence>